<dbReference type="Pfam" id="PF14559">
    <property type="entry name" value="TPR_19"/>
    <property type="match status" value="1"/>
</dbReference>
<keyword evidence="1" id="KW-0472">Membrane</keyword>
<evidence type="ECO:0000313" key="2">
    <source>
        <dbReference type="EMBL" id="QGZ42301.1"/>
    </source>
</evidence>
<dbReference type="AlphaFoldDB" id="A0A562PKE5"/>
<organism evidence="3 4">
    <name type="scientific">Pseudoduganella flava</name>
    <dbReference type="NCBI Taxonomy" id="871742"/>
    <lineage>
        <taxon>Bacteria</taxon>
        <taxon>Pseudomonadati</taxon>
        <taxon>Pseudomonadota</taxon>
        <taxon>Betaproteobacteria</taxon>
        <taxon>Burkholderiales</taxon>
        <taxon>Oxalobacteraceae</taxon>
        <taxon>Telluria group</taxon>
        <taxon>Pseudoduganella</taxon>
    </lineage>
</organism>
<dbReference type="SUPFAM" id="SSF48452">
    <property type="entry name" value="TPR-like"/>
    <property type="match status" value="1"/>
</dbReference>
<dbReference type="Proteomes" id="UP000437862">
    <property type="component" value="Chromosome"/>
</dbReference>
<dbReference type="InterPro" id="IPR011990">
    <property type="entry name" value="TPR-like_helical_dom_sf"/>
</dbReference>
<name>A0A562PKE5_9BURK</name>
<dbReference type="RefSeq" id="WP_145878365.1">
    <property type="nucleotide sequence ID" value="NZ_CP046904.1"/>
</dbReference>
<dbReference type="Proteomes" id="UP000315112">
    <property type="component" value="Unassembled WGS sequence"/>
</dbReference>
<dbReference type="EMBL" id="CP046904">
    <property type="protein sequence ID" value="QGZ42301.1"/>
    <property type="molecule type" value="Genomic_DNA"/>
</dbReference>
<sequence>MAIFGIGVHVLVALFFAVHAIRSRQQMYWLLILFMFPLLGSVVYFFGVYLPNSRLQHGARKVVAGAAKALDPTRELREARAAFDFAPTAQNQMRLAAAQLDAGDAEGAAATYEACLQGAFANDPDIRFGAARANLACGRHDEALAHVERLRAGAPTFRPEQVSVLTARALAAAGRNADARAEFESAVTRFGSFEAKAEFAIWAAGAREFQLAHRLQNELQTTMNHWNRHTHAMNQPLIQRLNAAYVGVPRQQ</sequence>
<keyword evidence="1" id="KW-0812">Transmembrane</keyword>
<evidence type="ECO:0000313" key="4">
    <source>
        <dbReference type="Proteomes" id="UP000315112"/>
    </source>
</evidence>
<reference evidence="3" key="2">
    <citation type="submission" date="2019-07" db="EMBL/GenBank/DDBJ databases">
        <authorList>
            <person name="Whitman W."/>
            <person name="Huntemann M."/>
            <person name="Clum A."/>
            <person name="Pillay M."/>
            <person name="Palaniappan K."/>
            <person name="Varghese N."/>
            <person name="Mikhailova N."/>
            <person name="Stamatis D."/>
            <person name="Reddy T."/>
            <person name="Daum C."/>
            <person name="Shapiro N."/>
            <person name="Ivanova N."/>
            <person name="Kyrpides N."/>
            <person name="Woyke T."/>
        </authorList>
    </citation>
    <scope>NUCLEOTIDE SEQUENCE</scope>
    <source>
        <strain evidence="3">CGMCC 1.10685</strain>
    </source>
</reference>
<evidence type="ECO:0000313" key="5">
    <source>
        <dbReference type="Proteomes" id="UP000437862"/>
    </source>
</evidence>
<keyword evidence="5" id="KW-1185">Reference proteome</keyword>
<gene>
    <name evidence="2" type="ORF">GO485_26855</name>
    <name evidence="3" type="ORF">IP92_04021</name>
</gene>
<dbReference type="PIRSF" id="PIRSF030959">
    <property type="entry name" value="UCP030959"/>
    <property type="match status" value="1"/>
</dbReference>
<feature type="transmembrane region" description="Helical" evidence="1">
    <location>
        <begin position="30"/>
        <end position="50"/>
    </location>
</feature>
<dbReference type="Gene3D" id="1.25.40.10">
    <property type="entry name" value="Tetratricopeptide repeat domain"/>
    <property type="match status" value="1"/>
</dbReference>
<dbReference type="OrthoDB" id="7559170at2"/>
<reference evidence="3 4" key="1">
    <citation type="journal article" date="2015" name="Stand. Genomic Sci.">
        <title>Genomic Encyclopedia of Bacterial and Archaeal Type Strains, Phase III: the genomes of soil and plant-associated and newly described type strains.</title>
        <authorList>
            <person name="Whitman W.B."/>
            <person name="Woyke T."/>
            <person name="Klenk H.P."/>
            <person name="Zhou Y."/>
            <person name="Lilburn T.G."/>
            <person name="Beck B.J."/>
            <person name="De Vos P."/>
            <person name="Vandamme P."/>
            <person name="Eisen J.A."/>
            <person name="Garrity G."/>
            <person name="Hugenholtz P."/>
            <person name="Kyrpides N.C."/>
        </authorList>
    </citation>
    <scope>NUCLEOTIDE SEQUENCE [LARGE SCALE GENOMIC DNA]</scope>
    <source>
        <strain evidence="3 4">CGMCC 1.10685</strain>
    </source>
</reference>
<reference evidence="2 5" key="3">
    <citation type="submission" date="2019-12" db="EMBL/GenBank/DDBJ databases">
        <title>Draft Genome Sequences of Six Type Strains of the Genus Massilia.</title>
        <authorList>
            <person name="Miess H."/>
            <person name="Frediansyah A."/>
            <person name="Goeker M."/>
            <person name="Gross H."/>
        </authorList>
    </citation>
    <scope>NUCLEOTIDE SEQUENCE [LARGE SCALE GENOMIC DNA]</scope>
    <source>
        <strain evidence="2 5">DSM 26639</strain>
    </source>
</reference>
<proteinExistence type="predicted"/>
<accession>A0A562PKE5</accession>
<dbReference type="InterPro" id="IPR014562">
    <property type="entry name" value="UCP030959_TPR_rpt-cont"/>
</dbReference>
<dbReference type="EMBL" id="VLKW01000008">
    <property type="protein sequence ID" value="TWI44848.1"/>
    <property type="molecule type" value="Genomic_DNA"/>
</dbReference>
<protein>
    <submittedName>
        <fullName evidence="2">Tetratricopeptide repeat protein</fullName>
    </submittedName>
</protein>
<evidence type="ECO:0000256" key="1">
    <source>
        <dbReference type="SAM" id="Phobius"/>
    </source>
</evidence>
<evidence type="ECO:0000313" key="3">
    <source>
        <dbReference type="EMBL" id="TWI44848.1"/>
    </source>
</evidence>
<keyword evidence="1" id="KW-1133">Transmembrane helix</keyword>